<dbReference type="PANTHER" id="PTHR22042:SF3">
    <property type="entry name" value="RIKEN CDNA 2900026A02 GENE"/>
    <property type="match status" value="1"/>
</dbReference>
<feature type="compositionally biased region" description="Basic and acidic residues" evidence="1">
    <location>
        <begin position="315"/>
        <end position="331"/>
    </location>
</feature>
<feature type="region of interest" description="Disordered" evidence="1">
    <location>
        <begin position="384"/>
        <end position="435"/>
    </location>
</feature>
<feature type="compositionally biased region" description="Basic and acidic residues" evidence="1">
    <location>
        <begin position="417"/>
        <end position="434"/>
    </location>
</feature>
<feature type="region of interest" description="Disordered" evidence="1">
    <location>
        <begin position="511"/>
        <end position="530"/>
    </location>
</feature>
<feature type="compositionally biased region" description="Basic and acidic residues" evidence="1">
    <location>
        <begin position="108"/>
        <end position="124"/>
    </location>
</feature>
<evidence type="ECO:0000256" key="1">
    <source>
        <dbReference type="SAM" id="MobiDB-lite"/>
    </source>
</evidence>
<keyword evidence="3" id="KW-1185">Reference proteome</keyword>
<feature type="region of interest" description="Disordered" evidence="1">
    <location>
        <begin position="186"/>
        <end position="205"/>
    </location>
</feature>
<proteinExistence type="predicted"/>
<dbReference type="InterPro" id="IPR040006">
    <property type="entry name" value="TNKS1BP1-like"/>
</dbReference>
<sequence length="1082" mass="125216">MTLKETDEEKRAVSIKSRISLLLDSSSSPGPGVTGQESDPLSPVLTVPETEPAVGVKRLIKQLTEDTTPTQSPAVKPPLRPRPLPLDLTKRFSSEKSPDIGSVSPSEATERHEISRDPQRRIEESAITPSDQKTFVDLKDSEEQLRKPPTPGPGGDVQTVRASLFENVVERHSVFMVEEDKPVNKADVSLSSPSFQRGNAEDEGTLVNATYREPLSPSSPMRVLHAFDTVQAVEESRVVSENIPSALWENKAMTLRSRRSEGNRPGPESKAQSEPAVAEMQEQQPRYLRIGALNKWSATGLEQEASTEIGMPKKSQREGHVALDQDTQKEAEQEEVAAAPKRMKTEEQPKPRATYFALTGQLQEPASPVDVYLGDMTVPFDDFSVRSSPGSSQGKVNQMRRNPSLDAAMVNSQDQGDDLKMRSHMSHREIRTAYDGEMGDDIMEVENKRELKKETERHMAKMKELERERQRRLEMEKEAHLEFARLKEREMQREFERQRQKAYEKEIRDFEEKQRQLERQNQLELEQKQKLQEVESARLRELEQERQRKHEKEKRRELERQERLEREKLREQEMQRQREEERQRELDKERQLLEIQKEKQKMEELERIKEQETLQLLEFEKLKQRERERQLVLEMEKQRLREKMDREKAEKLKQMALEQEMLRMKELERERERQWEMEKELQKEMGREKQRELERQRQRDLERERQRQLDFERQELENQRLRQREMEKERLRKEEMERFKELERFKEMERRQLMELEKQKQAERGRQQIIEMEKRRLRERMERMERDEAEKMRQTAKQQEAERQRLKERQKKEEQERVRLESSHLRPKVLDLDSVRRNDSFSKASPQRSDLATRWKEPSPRAEESYRSAILDIDSFTSPALVSLSKDLFPVSGIQGVDAAFGARLQPTPDVDVSWRGPPQTSGGITSPIWTTSPQDPWELRPVEMSVDKPEPRKLGSKLSPEQLLLRQEERLLAPQRNRSAGQEEPLHLASLSRTASRSGGSPGVGPPGVGPPGVGPPGVGPPGGGPPGGGPPGGGPPGVGPPDGGPSSAPAEQIWLPRQPQPPSGQVDVCVHRRSQGSQVR</sequence>
<feature type="region of interest" description="Disordered" evidence="1">
    <location>
        <begin position="299"/>
        <end position="350"/>
    </location>
</feature>
<protein>
    <submittedName>
        <fullName evidence="2">Nipped-B-like protein B</fullName>
    </submittedName>
</protein>
<evidence type="ECO:0000313" key="3">
    <source>
        <dbReference type="Proteomes" id="UP001228049"/>
    </source>
</evidence>
<feature type="compositionally biased region" description="Pro residues" evidence="1">
    <location>
        <begin position="75"/>
        <end position="84"/>
    </location>
</feature>
<feature type="region of interest" description="Disordered" evidence="1">
    <location>
        <begin position="449"/>
        <end position="471"/>
    </location>
</feature>
<dbReference type="Proteomes" id="UP001228049">
    <property type="component" value="Unassembled WGS sequence"/>
</dbReference>
<evidence type="ECO:0000313" key="2">
    <source>
        <dbReference type="EMBL" id="KAK1893269.1"/>
    </source>
</evidence>
<dbReference type="PANTHER" id="PTHR22042">
    <property type="entry name" value="TANKYRASE 1 BINDING PROTEIN"/>
    <property type="match status" value="1"/>
</dbReference>
<feature type="compositionally biased region" description="Polar residues" evidence="1">
    <location>
        <begin position="385"/>
        <end position="401"/>
    </location>
</feature>
<dbReference type="EMBL" id="JASDAP010000013">
    <property type="protein sequence ID" value="KAK1893269.1"/>
    <property type="molecule type" value="Genomic_DNA"/>
</dbReference>
<feature type="compositionally biased region" description="Basic and acidic residues" evidence="1">
    <location>
        <begin position="938"/>
        <end position="954"/>
    </location>
</feature>
<feature type="compositionally biased region" description="Basic and acidic residues" evidence="1">
    <location>
        <begin position="134"/>
        <end position="146"/>
    </location>
</feature>
<accession>A0AAD9F938</accession>
<gene>
    <name evidence="2" type="ORF">KUDE01_008338</name>
</gene>
<dbReference type="AlphaFoldDB" id="A0AAD9F938"/>
<feature type="compositionally biased region" description="Polar residues" evidence="1">
    <location>
        <begin position="919"/>
        <end position="935"/>
    </location>
</feature>
<feature type="compositionally biased region" description="Polar residues" evidence="1">
    <location>
        <begin position="841"/>
        <end position="850"/>
    </location>
</feature>
<feature type="region of interest" description="Disordered" evidence="1">
    <location>
        <begin position="678"/>
        <end position="705"/>
    </location>
</feature>
<feature type="region of interest" description="Disordered" evidence="1">
    <location>
        <begin position="756"/>
        <end position="864"/>
    </location>
</feature>
<feature type="compositionally biased region" description="Basic and acidic residues" evidence="1">
    <location>
        <begin position="88"/>
        <end position="98"/>
    </location>
</feature>
<organism evidence="2 3">
    <name type="scientific">Dissostichus eleginoides</name>
    <name type="common">Patagonian toothfish</name>
    <name type="synonym">Dissostichus amissus</name>
    <dbReference type="NCBI Taxonomy" id="100907"/>
    <lineage>
        <taxon>Eukaryota</taxon>
        <taxon>Metazoa</taxon>
        <taxon>Chordata</taxon>
        <taxon>Craniata</taxon>
        <taxon>Vertebrata</taxon>
        <taxon>Euteleostomi</taxon>
        <taxon>Actinopterygii</taxon>
        <taxon>Neopterygii</taxon>
        <taxon>Teleostei</taxon>
        <taxon>Neoteleostei</taxon>
        <taxon>Acanthomorphata</taxon>
        <taxon>Eupercaria</taxon>
        <taxon>Perciformes</taxon>
        <taxon>Notothenioidei</taxon>
        <taxon>Nototheniidae</taxon>
        <taxon>Dissostichus</taxon>
    </lineage>
</organism>
<feature type="compositionally biased region" description="Basic and acidic residues" evidence="1">
    <location>
        <begin position="851"/>
        <end position="864"/>
    </location>
</feature>
<feature type="region of interest" description="Disordered" evidence="1">
    <location>
        <begin position="21"/>
        <end position="158"/>
    </location>
</feature>
<reference evidence="2" key="1">
    <citation type="submission" date="2023-04" db="EMBL/GenBank/DDBJ databases">
        <title>Chromosome-level genome of Chaenocephalus aceratus.</title>
        <authorList>
            <person name="Park H."/>
        </authorList>
    </citation>
    <scope>NUCLEOTIDE SEQUENCE</scope>
    <source>
        <strain evidence="2">DE</strain>
        <tissue evidence="2">Muscle</tissue>
    </source>
</reference>
<feature type="compositionally biased region" description="Basic and acidic residues" evidence="1">
    <location>
        <begin position="756"/>
        <end position="840"/>
    </location>
</feature>
<comment type="caution">
    <text evidence="2">The sequence shown here is derived from an EMBL/GenBank/DDBJ whole genome shotgun (WGS) entry which is preliminary data.</text>
</comment>
<feature type="region of interest" description="Disordered" evidence="1">
    <location>
        <begin position="908"/>
        <end position="1082"/>
    </location>
</feature>
<name>A0AAD9F938_DISEL</name>
<feature type="region of interest" description="Disordered" evidence="1">
    <location>
        <begin position="251"/>
        <end position="285"/>
    </location>
</feature>
<feature type="compositionally biased region" description="Pro residues" evidence="1">
    <location>
        <begin position="1005"/>
        <end position="1045"/>
    </location>
</feature>